<sequence length="150" mass="16510">SDIPDGQDVVEERNRVEVDVSKFALAVQDLTKYYGSICAIKKTTYGVKAEDCFGLVGASGAGKTSTFDIITGLRYPNSGRVFIGDQFVNRAQGIGYCPQFDAMSPRLSCRQNMVIIAGLIGYKKPGLIVDEMLRFLRVTEHRNKAFGSCR</sequence>
<feature type="non-terminal residue" evidence="2">
    <location>
        <position position="1"/>
    </location>
</feature>
<dbReference type="PANTHER" id="PTHR19229">
    <property type="entry name" value="ATP-BINDING CASSETTE TRANSPORTER SUBFAMILY A ABCA"/>
    <property type="match status" value="1"/>
</dbReference>
<evidence type="ECO:0000313" key="2">
    <source>
        <dbReference type="EMBL" id="KHJ97892.1"/>
    </source>
</evidence>
<dbReference type="Gene3D" id="3.40.50.300">
    <property type="entry name" value="P-loop containing nucleotide triphosphate hydrolases"/>
    <property type="match status" value="1"/>
</dbReference>
<keyword evidence="3" id="KW-1185">Reference proteome</keyword>
<protein>
    <recommendedName>
        <fullName evidence="1">ABC transporter domain-containing protein</fullName>
    </recommendedName>
</protein>
<dbReference type="InterPro" id="IPR003439">
    <property type="entry name" value="ABC_transporter-like_ATP-bd"/>
</dbReference>
<dbReference type="GO" id="GO:0005524">
    <property type="term" value="F:ATP binding"/>
    <property type="evidence" value="ECO:0007669"/>
    <property type="project" value="InterPro"/>
</dbReference>
<dbReference type="OrthoDB" id="5828202at2759"/>
<evidence type="ECO:0000259" key="1">
    <source>
        <dbReference type="Pfam" id="PF00005"/>
    </source>
</evidence>
<dbReference type="AlphaFoldDB" id="A0A0B1TPY0"/>
<dbReference type="SUPFAM" id="SSF52540">
    <property type="entry name" value="P-loop containing nucleoside triphosphate hydrolases"/>
    <property type="match status" value="1"/>
</dbReference>
<dbReference type="GO" id="GO:0016887">
    <property type="term" value="F:ATP hydrolysis activity"/>
    <property type="evidence" value="ECO:0007669"/>
    <property type="project" value="InterPro"/>
</dbReference>
<gene>
    <name evidence="2" type="ORF">OESDEN_02131</name>
</gene>
<feature type="domain" description="ABC transporter" evidence="1">
    <location>
        <begin position="42"/>
        <end position="140"/>
    </location>
</feature>
<organism evidence="2 3">
    <name type="scientific">Oesophagostomum dentatum</name>
    <name type="common">Nodular worm</name>
    <dbReference type="NCBI Taxonomy" id="61180"/>
    <lineage>
        <taxon>Eukaryota</taxon>
        <taxon>Metazoa</taxon>
        <taxon>Ecdysozoa</taxon>
        <taxon>Nematoda</taxon>
        <taxon>Chromadorea</taxon>
        <taxon>Rhabditida</taxon>
        <taxon>Rhabditina</taxon>
        <taxon>Rhabditomorpha</taxon>
        <taxon>Strongyloidea</taxon>
        <taxon>Strongylidae</taxon>
        <taxon>Oesophagostomum</taxon>
    </lineage>
</organism>
<dbReference type="PANTHER" id="PTHR19229:SF151">
    <property type="entry name" value="ABC TRANSPORTER DOMAIN-CONTAINING PROTEIN"/>
    <property type="match status" value="1"/>
</dbReference>
<evidence type="ECO:0000313" key="3">
    <source>
        <dbReference type="Proteomes" id="UP000053660"/>
    </source>
</evidence>
<proteinExistence type="predicted"/>
<dbReference type="Proteomes" id="UP000053660">
    <property type="component" value="Unassembled WGS sequence"/>
</dbReference>
<reference evidence="2 3" key="1">
    <citation type="submission" date="2014-03" db="EMBL/GenBank/DDBJ databases">
        <title>Draft genome of the hookworm Oesophagostomum dentatum.</title>
        <authorList>
            <person name="Mitreva M."/>
        </authorList>
    </citation>
    <scope>NUCLEOTIDE SEQUENCE [LARGE SCALE GENOMIC DNA]</scope>
    <source>
        <strain evidence="2 3">OD-Hann</strain>
    </source>
</reference>
<dbReference type="EMBL" id="KN549384">
    <property type="protein sequence ID" value="KHJ97892.1"/>
    <property type="molecule type" value="Genomic_DNA"/>
</dbReference>
<accession>A0A0B1TPY0</accession>
<dbReference type="GO" id="GO:0016020">
    <property type="term" value="C:membrane"/>
    <property type="evidence" value="ECO:0007669"/>
    <property type="project" value="InterPro"/>
</dbReference>
<dbReference type="GO" id="GO:0005319">
    <property type="term" value="F:lipid transporter activity"/>
    <property type="evidence" value="ECO:0007669"/>
    <property type="project" value="TreeGrafter"/>
</dbReference>
<dbReference type="InterPro" id="IPR027417">
    <property type="entry name" value="P-loop_NTPase"/>
</dbReference>
<dbReference type="GO" id="GO:0140359">
    <property type="term" value="F:ABC-type transporter activity"/>
    <property type="evidence" value="ECO:0007669"/>
    <property type="project" value="InterPro"/>
</dbReference>
<name>A0A0B1TPY0_OESDE</name>
<dbReference type="InterPro" id="IPR026082">
    <property type="entry name" value="ABCA"/>
</dbReference>
<dbReference type="Pfam" id="PF00005">
    <property type="entry name" value="ABC_tran"/>
    <property type="match status" value="1"/>
</dbReference>